<evidence type="ECO:0000313" key="2">
    <source>
        <dbReference type="Proteomes" id="UP000441772"/>
    </source>
</evidence>
<keyword evidence="2" id="KW-1185">Reference proteome</keyword>
<dbReference type="AlphaFoldDB" id="A0A6I1GIN2"/>
<dbReference type="RefSeq" id="WP_152234290.1">
    <property type="nucleotide sequence ID" value="NZ_JBHSKZ010000019.1"/>
</dbReference>
<protein>
    <recommendedName>
        <fullName evidence="3">Helix-turn-helix domain-containing protein</fullName>
    </recommendedName>
</protein>
<proteinExistence type="predicted"/>
<evidence type="ECO:0008006" key="3">
    <source>
        <dbReference type="Google" id="ProtNLM"/>
    </source>
</evidence>
<sequence>MYEIDGVLYLSAASFARLLGRDPSRVKQLRVAGRFDGWCIKRGGRWLYRLDEAQAFARERGK</sequence>
<gene>
    <name evidence="1" type="ORF">F7D09_0941</name>
</gene>
<comment type="caution">
    <text evidence="1">The sequence shown here is derived from an EMBL/GenBank/DDBJ whole genome shotgun (WGS) entry which is preliminary data.</text>
</comment>
<accession>A0A6I1GIN2</accession>
<reference evidence="1 2" key="1">
    <citation type="submission" date="2019-09" db="EMBL/GenBank/DDBJ databases">
        <title>Characterization of the phylogenetic diversity of two novel species belonging to the genus Bifidobacterium: Bifidobacterium cebidarum sp. nov. and Bifidobacterium leontopitheci sp. nov.</title>
        <authorList>
            <person name="Lugli G.A."/>
            <person name="Duranti S."/>
            <person name="Milani C."/>
            <person name="Turroni F."/>
            <person name="Ventura M."/>
        </authorList>
    </citation>
    <scope>NUCLEOTIDE SEQUENCE [LARGE SCALE GENOMIC DNA]</scope>
    <source>
        <strain evidence="1 2">LMG 31471</strain>
    </source>
</reference>
<name>A0A6I1GIN2_9BIFI</name>
<dbReference type="EMBL" id="WBVT01000010">
    <property type="protein sequence ID" value="KAB7790572.1"/>
    <property type="molecule type" value="Genomic_DNA"/>
</dbReference>
<evidence type="ECO:0000313" key="1">
    <source>
        <dbReference type="EMBL" id="KAB7790572.1"/>
    </source>
</evidence>
<organism evidence="1 2">
    <name type="scientific">Bifidobacterium leontopitheci</name>
    <dbReference type="NCBI Taxonomy" id="2650774"/>
    <lineage>
        <taxon>Bacteria</taxon>
        <taxon>Bacillati</taxon>
        <taxon>Actinomycetota</taxon>
        <taxon>Actinomycetes</taxon>
        <taxon>Bifidobacteriales</taxon>
        <taxon>Bifidobacteriaceae</taxon>
        <taxon>Bifidobacterium</taxon>
    </lineage>
</organism>
<dbReference type="Proteomes" id="UP000441772">
    <property type="component" value="Unassembled WGS sequence"/>
</dbReference>